<comment type="caution">
    <text evidence="2">The sequence shown here is derived from an EMBL/GenBank/DDBJ whole genome shotgun (WGS) entry which is preliminary data.</text>
</comment>
<name>A0ABQ8U9E6_9EUKA</name>
<accession>A0ABQ8U9E6</accession>
<keyword evidence="1" id="KW-0732">Signal</keyword>
<feature type="signal peptide" evidence="1">
    <location>
        <begin position="1"/>
        <end position="19"/>
    </location>
</feature>
<organism evidence="2 3">
    <name type="scientific">Paratrimastix pyriformis</name>
    <dbReference type="NCBI Taxonomy" id="342808"/>
    <lineage>
        <taxon>Eukaryota</taxon>
        <taxon>Metamonada</taxon>
        <taxon>Preaxostyla</taxon>
        <taxon>Paratrimastigidae</taxon>
        <taxon>Paratrimastix</taxon>
    </lineage>
</organism>
<reference evidence="2" key="1">
    <citation type="journal article" date="2022" name="bioRxiv">
        <title>Genomics of Preaxostyla Flagellates Illuminates Evolutionary Transitions and the Path Towards Mitochondrial Loss.</title>
        <authorList>
            <person name="Novak L.V.F."/>
            <person name="Treitli S.C."/>
            <person name="Pyrih J."/>
            <person name="Halakuc P."/>
            <person name="Pipaliya S.V."/>
            <person name="Vacek V."/>
            <person name="Brzon O."/>
            <person name="Soukal P."/>
            <person name="Eme L."/>
            <person name="Dacks J.B."/>
            <person name="Karnkowska A."/>
            <person name="Elias M."/>
            <person name="Hampl V."/>
        </authorList>
    </citation>
    <scope>NUCLEOTIDE SEQUENCE</scope>
    <source>
        <strain evidence="2">RCP-MX</strain>
    </source>
</reference>
<evidence type="ECO:0000313" key="3">
    <source>
        <dbReference type="Proteomes" id="UP001141327"/>
    </source>
</evidence>
<gene>
    <name evidence="2" type="ORF">PAPYR_10061</name>
</gene>
<dbReference type="Proteomes" id="UP001141327">
    <property type="component" value="Unassembled WGS sequence"/>
</dbReference>
<dbReference type="EMBL" id="JAPMOS010000122">
    <property type="protein sequence ID" value="KAJ4455046.1"/>
    <property type="molecule type" value="Genomic_DNA"/>
</dbReference>
<evidence type="ECO:0000256" key="1">
    <source>
        <dbReference type="SAM" id="SignalP"/>
    </source>
</evidence>
<feature type="chain" id="PRO_5045868436" evidence="1">
    <location>
        <begin position="20"/>
        <end position="70"/>
    </location>
</feature>
<proteinExistence type="predicted"/>
<protein>
    <submittedName>
        <fullName evidence="2">Uncharacterized protein</fullName>
    </submittedName>
</protein>
<sequence length="70" mass="7735">MTMRWVAMVAAIVISGADGQCVLLRPCIIADATWVEVVNTPQAARNVLNKAGVEHYWDMLEKCKDLAMTD</sequence>
<keyword evidence="3" id="KW-1185">Reference proteome</keyword>
<evidence type="ECO:0000313" key="2">
    <source>
        <dbReference type="EMBL" id="KAJ4455046.1"/>
    </source>
</evidence>